<dbReference type="Proteomes" id="UP000182444">
    <property type="component" value="Chromosome 1F"/>
</dbReference>
<organism evidence="1 2">
    <name type="scientific">Yarrowia lipolytica</name>
    <name type="common">Candida lipolytica</name>
    <dbReference type="NCBI Taxonomy" id="4952"/>
    <lineage>
        <taxon>Eukaryota</taxon>
        <taxon>Fungi</taxon>
        <taxon>Dikarya</taxon>
        <taxon>Ascomycota</taxon>
        <taxon>Saccharomycotina</taxon>
        <taxon>Dipodascomycetes</taxon>
        <taxon>Dipodascales</taxon>
        <taxon>Dipodascales incertae sedis</taxon>
        <taxon>Yarrowia</taxon>
    </lineage>
</organism>
<evidence type="ECO:0000313" key="2">
    <source>
        <dbReference type="Proteomes" id="UP000182444"/>
    </source>
</evidence>
<dbReference type="RefSeq" id="XP_068139391.1">
    <property type="nucleotide sequence ID" value="XM_068283290.1"/>
</dbReference>
<protein>
    <submittedName>
        <fullName evidence="1">Uncharacterized protein</fullName>
    </submittedName>
</protein>
<reference evidence="1 2" key="1">
    <citation type="journal article" date="2016" name="PLoS ONE">
        <title>Sequence Assembly of Yarrowia lipolytica Strain W29/CLIB89 Shows Transposable Element Diversity.</title>
        <authorList>
            <person name="Magnan C."/>
            <person name="Yu J."/>
            <person name="Chang I."/>
            <person name="Jahn E."/>
            <person name="Kanomata Y."/>
            <person name="Wu J."/>
            <person name="Zeller M."/>
            <person name="Oakes M."/>
            <person name="Baldi P."/>
            <person name="Sandmeyer S."/>
        </authorList>
    </citation>
    <scope>NUCLEOTIDE SEQUENCE [LARGE SCALE GENOMIC DNA]</scope>
    <source>
        <strain evidence="2">CLIB89(W29)</strain>
    </source>
</reference>
<gene>
    <name evidence="1" type="ORF">YALI1_F10867g</name>
</gene>
<proteinExistence type="predicted"/>
<dbReference type="AlphaFoldDB" id="A0A1D8NME6"/>
<name>A0A1D8NME6_YARLL</name>
<dbReference type="GeneID" id="94583880"/>
<sequence length="95" mass="10581">MGYDYQLLRYCATRAIAQLCTLVTLTKARLCCRPEGPPRLTSGPTSSCRRISGCHGCHFKVTGNGVSVRQGIGICLWRDGYHLRDALLFSCRCNR</sequence>
<dbReference type="VEuPathDB" id="FungiDB:YALI1_F10867g"/>
<accession>A0A1D8NME6</accession>
<evidence type="ECO:0000313" key="1">
    <source>
        <dbReference type="EMBL" id="AOW06810.1"/>
    </source>
</evidence>
<dbReference type="EMBL" id="CP017558">
    <property type="protein sequence ID" value="AOW06810.1"/>
    <property type="molecule type" value="Genomic_DNA"/>
</dbReference>